<evidence type="ECO:0000259" key="2">
    <source>
        <dbReference type="Pfam" id="PF17857"/>
    </source>
</evidence>
<sequence>MSPETIESIFTFSAMWAFGGPMIIDKSGDYRKKFSEDFGTTFGVKFPKEGLCFDYLYDPTTGEHVQWQSMVPKHASVPIGMKPGETPFNELFVETVETVRITYLLDKLAKNGKYAMLVAMPALIEGYIDKRSGNIFGPPMGKKMVFFIDDMNLPYVETYGTQNSIALITQHMQYGSIFDRTDLGMRKNLVDIQYIAAMNPTAVRSQYHLYEPIRWTPWQLQPVMQELTSKIVDTAIQVHEAVSSKFLPSAVRFMYNWNMRELTNIFQGLCHAKGDYYIKPSMLVKLFTHESYRVYADRLVTEEEVDVFSGFFTDIVKKNLPVEEEVSERGNVFTNFVTTTDGSYLPIPSMEKLKSVLMPNL</sequence>
<dbReference type="InterPro" id="IPR026983">
    <property type="entry name" value="DHC"/>
</dbReference>
<dbReference type="EMBL" id="JATAAI010000002">
    <property type="protein sequence ID" value="KAK1747725.1"/>
    <property type="molecule type" value="Genomic_DNA"/>
</dbReference>
<dbReference type="Pfam" id="PF17852">
    <property type="entry name" value="Dynein_AAA_lid"/>
    <property type="match status" value="1"/>
</dbReference>
<dbReference type="Gene3D" id="1.20.920.30">
    <property type="match status" value="1"/>
</dbReference>
<keyword evidence="4" id="KW-1185">Reference proteome</keyword>
<evidence type="ECO:0000313" key="3">
    <source>
        <dbReference type="EMBL" id="KAK1747725.1"/>
    </source>
</evidence>
<dbReference type="Pfam" id="PF17857">
    <property type="entry name" value="AAA_lid_1"/>
    <property type="match status" value="1"/>
</dbReference>
<dbReference type="GO" id="GO:0051959">
    <property type="term" value="F:dynein light intermediate chain binding"/>
    <property type="evidence" value="ECO:0007669"/>
    <property type="project" value="InterPro"/>
</dbReference>
<dbReference type="GO" id="GO:0007018">
    <property type="term" value="P:microtubule-based movement"/>
    <property type="evidence" value="ECO:0007669"/>
    <property type="project" value="InterPro"/>
</dbReference>
<comment type="caution">
    <text evidence="3">The sequence shown here is derived from an EMBL/GenBank/DDBJ whole genome shotgun (WGS) entry which is preliminary data.</text>
</comment>
<gene>
    <name evidence="3" type="ORF">QTG54_001688</name>
</gene>
<dbReference type="AlphaFoldDB" id="A0AAD8YM37"/>
<dbReference type="InterPro" id="IPR041589">
    <property type="entry name" value="DNAH3_AAA_lid_1"/>
</dbReference>
<dbReference type="Pfam" id="PF12775">
    <property type="entry name" value="AAA_7"/>
    <property type="match status" value="1"/>
</dbReference>
<dbReference type="InterPro" id="IPR041466">
    <property type="entry name" value="Dynein_AAA5_ext"/>
</dbReference>
<dbReference type="PANTHER" id="PTHR22878">
    <property type="entry name" value="DYNEIN HEAVY CHAIN 6, AXONEMAL-LIKE-RELATED"/>
    <property type="match status" value="1"/>
</dbReference>
<dbReference type="GO" id="GO:0030286">
    <property type="term" value="C:dynein complex"/>
    <property type="evidence" value="ECO:0007669"/>
    <property type="project" value="InterPro"/>
</dbReference>
<evidence type="ECO:0000313" key="4">
    <source>
        <dbReference type="Proteomes" id="UP001224775"/>
    </source>
</evidence>
<feature type="domain" description="Dynein heavy chain 3 AAA+ lid" evidence="2">
    <location>
        <begin position="231"/>
        <end position="320"/>
    </location>
</feature>
<dbReference type="SUPFAM" id="SSF52540">
    <property type="entry name" value="P-loop containing nucleoside triphosphate hydrolases"/>
    <property type="match status" value="1"/>
</dbReference>
<reference evidence="3" key="1">
    <citation type="submission" date="2023-06" db="EMBL/GenBank/DDBJ databases">
        <title>Survivors Of The Sea: Transcriptome response of Skeletonema marinoi to long-term dormancy.</title>
        <authorList>
            <person name="Pinder M.I.M."/>
            <person name="Kourtchenko O."/>
            <person name="Robertson E.K."/>
            <person name="Larsson T."/>
            <person name="Maumus F."/>
            <person name="Osuna-Cruz C.M."/>
            <person name="Vancaester E."/>
            <person name="Stenow R."/>
            <person name="Vandepoele K."/>
            <person name="Ploug H."/>
            <person name="Bruchert V."/>
            <person name="Godhe A."/>
            <person name="Topel M."/>
        </authorList>
    </citation>
    <scope>NUCLEOTIDE SEQUENCE</scope>
    <source>
        <strain evidence="3">R05AC</strain>
    </source>
</reference>
<dbReference type="InterPro" id="IPR027417">
    <property type="entry name" value="P-loop_NTPase"/>
</dbReference>
<name>A0AAD8YM37_9STRA</name>
<dbReference type="Proteomes" id="UP001224775">
    <property type="component" value="Unassembled WGS sequence"/>
</dbReference>
<accession>A0AAD8YM37</accession>
<dbReference type="Gene3D" id="3.40.50.300">
    <property type="entry name" value="P-loop containing nucleotide triphosphate hydrolases"/>
    <property type="match status" value="1"/>
</dbReference>
<feature type="domain" description="Dynein heavy chain AAA 5 extension" evidence="1">
    <location>
        <begin position="4"/>
        <end position="69"/>
    </location>
</feature>
<proteinExistence type="predicted"/>
<protein>
    <submittedName>
        <fullName evidence="3">Uncharacterized protein</fullName>
    </submittedName>
</protein>
<dbReference type="GO" id="GO:0045505">
    <property type="term" value="F:dynein intermediate chain binding"/>
    <property type="evidence" value="ECO:0007669"/>
    <property type="project" value="InterPro"/>
</dbReference>
<dbReference type="Gene3D" id="1.10.472.130">
    <property type="match status" value="1"/>
</dbReference>
<evidence type="ECO:0000259" key="1">
    <source>
        <dbReference type="Pfam" id="PF17852"/>
    </source>
</evidence>
<organism evidence="3 4">
    <name type="scientific">Skeletonema marinoi</name>
    <dbReference type="NCBI Taxonomy" id="267567"/>
    <lineage>
        <taxon>Eukaryota</taxon>
        <taxon>Sar</taxon>
        <taxon>Stramenopiles</taxon>
        <taxon>Ochrophyta</taxon>
        <taxon>Bacillariophyta</taxon>
        <taxon>Coscinodiscophyceae</taxon>
        <taxon>Thalassiosirophycidae</taxon>
        <taxon>Thalassiosirales</taxon>
        <taxon>Skeletonemataceae</taxon>
        <taxon>Skeletonema</taxon>
        <taxon>Skeletonema marinoi-dohrnii complex</taxon>
    </lineage>
</organism>